<accession>A0A1M5S084</accession>
<dbReference type="EMBL" id="FQXJ01000003">
    <property type="protein sequence ID" value="SHH31876.1"/>
    <property type="molecule type" value="Genomic_DNA"/>
</dbReference>
<organism evidence="1 2">
    <name type="scientific">Desulfosporosinus lacus DSM 15449</name>
    <dbReference type="NCBI Taxonomy" id="1121420"/>
    <lineage>
        <taxon>Bacteria</taxon>
        <taxon>Bacillati</taxon>
        <taxon>Bacillota</taxon>
        <taxon>Clostridia</taxon>
        <taxon>Eubacteriales</taxon>
        <taxon>Desulfitobacteriaceae</taxon>
        <taxon>Desulfosporosinus</taxon>
    </lineage>
</organism>
<dbReference type="OrthoDB" id="1798805at2"/>
<protein>
    <submittedName>
        <fullName evidence="1">Uncharacterized protein</fullName>
    </submittedName>
</protein>
<evidence type="ECO:0000313" key="2">
    <source>
        <dbReference type="Proteomes" id="UP000183954"/>
    </source>
</evidence>
<evidence type="ECO:0000313" key="1">
    <source>
        <dbReference type="EMBL" id="SHH31876.1"/>
    </source>
</evidence>
<dbReference type="AlphaFoldDB" id="A0A1M5S084"/>
<gene>
    <name evidence="1" type="ORF">SAMN02746098_00711</name>
</gene>
<name>A0A1M5S084_9FIRM</name>
<keyword evidence="2" id="KW-1185">Reference proteome</keyword>
<reference evidence="2" key="1">
    <citation type="submission" date="2016-11" db="EMBL/GenBank/DDBJ databases">
        <authorList>
            <person name="Varghese N."/>
            <person name="Submissions S."/>
        </authorList>
    </citation>
    <scope>NUCLEOTIDE SEQUENCE [LARGE SCALE GENOMIC DNA]</scope>
    <source>
        <strain evidence="2">DSM 15449</strain>
    </source>
</reference>
<dbReference type="Proteomes" id="UP000183954">
    <property type="component" value="Unassembled WGS sequence"/>
</dbReference>
<proteinExistence type="predicted"/>
<sequence>MKAFIKNLLLSFSPPEEAPLSEEERLLMEIEETREKMDHAWNRLDYADPEYVDIAVLELLLVETQYGILNKRYRLMLGINDNSYFVPSAAKALSSTLEKNCRNHAFYGSLLNRIESPPTKSVTPPLNSPNPYQS</sequence>
<dbReference type="RefSeq" id="WP_073027899.1">
    <property type="nucleotide sequence ID" value="NZ_FQXJ01000003.1"/>
</dbReference>